<reference evidence="2" key="1">
    <citation type="submission" date="2021-01" db="EMBL/GenBank/DDBJ databases">
        <authorList>
            <person name="Corre E."/>
            <person name="Pelletier E."/>
            <person name="Niang G."/>
            <person name="Scheremetjew M."/>
            <person name="Finn R."/>
            <person name="Kale V."/>
            <person name="Holt S."/>
            <person name="Cochrane G."/>
            <person name="Meng A."/>
            <person name="Brown T."/>
            <person name="Cohen L."/>
        </authorList>
    </citation>
    <scope>NUCLEOTIDE SEQUENCE</scope>
    <source>
        <strain evidence="2">SAG 11-49</strain>
    </source>
</reference>
<protein>
    <submittedName>
        <fullName evidence="2">Uncharacterized protein</fullName>
    </submittedName>
</protein>
<feature type="region of interest" description="Disordered" evidence="1">
    <location>
        <begin position="76"/>
        <end position="118"/>
    </location>
</feature>
<feature type="compositionally biased region" description="Basic residues" evidence="1">
    <location>
        <begin position="27"/>
        <end position="37"/>
    </location>
</feature>
<evidence type="ECO:0000313" key="2">
    <source>
        <dbReference type="EMBL" id="CAD8673945.1"/>
    </source>
</evidence>
<proteinExistence type="predicted"/>
<evidence type="ECO:0000256" key="1">
    <source>
        <dbReference type="SAM" id="MobiDB-lite"/>
    </source>
</evidence>
<name>A0A7S0RCT2_9CHLO</name>
<feature type="region of interest" description="Disordered" evidence="1">
    <location>
        <begin position="25"/>
        <end position="45"/>
    </location>
</feature>
<organism evidence="2">
    <name type="scientific">Chlamydomonas leiostraca</name>
    <dbReference type="NCBI Taxonomy" id="1034604"/>
    <lineage>
        <taxon>Eukaryota</taxon>
        <taxon>Viridiplantae</taxon>
        <taxon>Chlorophyta</taxon>
        <taxon>core chlorophytes</taxon>
        <taxon>Chlorophyceae</taxon>
        <taxon>CS clade</taxon>
        <taxon>Chlamydomonadales</taxon>
        <taxon>Chlamydomonadaceae</taxon>
        <taxon>Chlamydomonas</taxon>
    </lineage>
</organism>
<gene>
    <name evidence="2" type="ORF">CLEI1391_LOCUS6085</name>
</gene>
<accession>A0A7S0RCT2</accession>
<dbReference type="AlphaFoldDB" id="A0A7S0RCT2"/>
<dbReference type="EMBL" id="HBFB01010706">
    <property type="protein sequence ID" value="CAD8673945.1"/>
    <property type="molecule type" value="Transcribed_RNA"/>
</dbReference>
<sequence>MADHRIAVEAASLLGVKPSDVGYLSRKERRKARKAGSRGRSAVSRARAAIAAAGYTLDAYERRQLWQLLQQRYPQEQEEQEGLLDPEAGPSSARGASQPGGASVEQEEDSVEPEEPRPSFSTAICLISSDGGFKTLLDKAESLGWGVISIRKALHNPRPYKAAQLSLSFEYLQAIGLLGEDAQQEQLQALAQQISDLKQAHKEGPDWVKGSQAWSWEGVPAKCRRRSASGMLVT</sequence>